<name>A0A444HDX0_9FLAO</name>
<protein>
    <recommendedName>
        <fullName evidence="4">Tetratricopeptide repeat protein</fullName>
    </recommendedName>
</protein>
<reference evidence="2 3" key="1">
    <citation type="submission" date="2019-01" db="EMBL/GenBank/DDBJ databases">
        <title>Flavobacterium sp. nov.,isolated from freshwater.</title>
        <authorList>
            <person name="Zhang R."/>
            <person name="Du Z.-J."/>
        </authorList>
    </citation>
    <scope>NUCLEOTIDE SEQUENCE [LARGE SCALE GENOMIC DNA]</scope>
    <source>
        <strain evidence="2 3">1E403</strain>
    </source>
</reference>
<keyword evidence="3" id="KW-1185">Reference proteome</keyword>
<sequence length="218" mass="24973">MQKQPVQFVIPLLIKTVFLLLFLNTSNLCAQDDLVTQTKLQFTEVNNAAITDGKDLRIYNLLENFYNEVLQDEKGELSEKTVATIYELLDNDAVPNWNILFMFMTYQQHISETAAVGKQANIEFQLLATDLLVKECLKIYKKLPAVVAIYQGEAFMSAEKTDQAISIYKKLLIEKPNCVPAKIYIYMLSNDAAEKDKIFADLSKNNPNHWMVMEFLKS</sequence>
<evidence type="ECO:0000313" key="2">
    <source>
        <dbReference type="EMBL" id="RWX02423.1"/>
    </source>
</evidence>
<accession>A0A444HDX0</accession>
<organism evidence="2 3">
    <name type="scientific">Flavobacterium cerinum</name>
    <dbReference type="NCBI Taxonomy" id="2502784"/>
    <lineage>
        <taxon>Bacteria</taxon>
        <taxon>Pseudomonadati</taxon>
        <taxon>Bacteroidota</taxon>
        <taxon>Flavobacteriia</taxon>
        <taxon>Flavobacteriales</taxon>
        <taxon>Flavobacteriaceae</taxon>
        <taxon>Flavobacterium</taxon>
    </lineage>
</organism>
<feature type="signal peptide" evidence="1">
    <location>
        <begin position="1"/>
        <end position="30"/>
    </location>
</feature>
<feature type="chain" id="PRO_5019036879" description="Tetratricopeptide repeat protein" evidence="1">
    <location>
        <begin position="31"/>
        <end position="218"/>
    </location>
</feature>
<proteinExistence type="predicted"/>
<evidence type="ECO:0000313" key="3">
    <source>
        <dbReference type="Proteomes" id="UP000287527"/>
    </source>
</evidence>
<dbReference type="RefSeq" id="WP_128388695.1">
    <property type="nucleotide sequence ID" value="NZ_SBII01000002.1"/>
</dbReference>
<dbReference type="EMBL" id="SBII01000002">
    <property type="protein sequence ID" value="RWX02423.1"/>
    <property type="molecule type" value="Genomic_DNA"/>
</dbReference>
<evidence type="ECO:0000256" key="1">
    <source>
        <dbReference type="SAM" id="SignalP"/>
    </source>
</evidence>
<gene>
    <name evidence="2" type="ORF">EPI11_04165</name>
</gene>
<dbReference type="AlphaFoldDB" id="A0A444HDX0"/>
<comment type="caution">
    <text evidence="2">The sequence shown here is derived from an EMBL/GenBank/DDBJ whole genome shotgun (WGS) entry which is preliminary data.</text>
</comment>
<dbReference type="OrthoDB" id="1246158at2"/>
<dbReference type="Proteomes" id="UP000287527">
    <property type="component" value="Unassembled WGS sequence"/>
</dbReference>
<evidence type="ECO:0008006" key="4">
    <source>
        <dbReference type="Google" id="ProtNLM"/>
    </source>
</evidence>
<keyword evidence="1" id="KW-0732">Signal</keyword>